<feature type="region of interest" description="Disordered" evidence="2">
    <location>
        <begin position="653"/>
        <end position="751"/>
    </location>
</feature>
<feature type="region of interest" description="Disordered" evidence="2">
    <location>
        <begin position="1"/>
        <end position="25"/>
    </location>
</feature>
<gene>
    <name evidence="3" type="ORF">BSTOLATCC_MIC115</name>
</gene>
<sequence>MSSSSSDFDSDVDFSDDSELDVDEGTTIAKISGSISISDLPESKTLDDPVQTNPSVKTDSTVTADKKEIKLGQFPSPPAPVKPNVKSQRPSSLSRIPLLNKETTNQNTYDIDRLMNPKVQKSALRTLGLEKRISLPKYKNISLESRPNAAPKTTDVADRLLADWEKIKNKKSAQKEQAEKEELEKCTFKPVINTQARSRTHEEFYDDMKRFLDDKLNRIKNKQEENEQLIRTQSQELPFRPSLCPNSIKIESMKSGNNYPRYEKLYQLHKSKDNQGLQSALKEKSTDSMQLSQSTEDSQILFHPSVNERSKKLIRNSSIENILYEDALRRHNKSLNPSPIRIQNKIISDKSEKVLMEKLKNDFEDGWIYIDIDNTKLVSYTRMLEVLRSMHFLANPKKQEESRLLTLELWKYLETSSKPPTKESLFVIINAIMGFYQPWMENPEKYPNRINLSEATAKKLHLKYSLLYDNRLSVVNKSTANKTYKESLDCTFRPQLSVMSERLATLSVDSRRSSSSLATELHREKILLQEKQAALKLKFEALDSKECTFAPRIKDLPKTYQQSKTTEKETLSKDYKNILNSAPNKVDRAAALFSLASLEKNKKENKYKPFEEQELEKNKNELTFKPKLYTREEPDAVPDEQPGVQEMVARLRYARKDQENDKNLREKGWTRSPENDVKQNIVTQETRGRKLSSRPPQKQPDKSAKDKETKKIFPKESKNLLPKSQIPKPSNHKIPIPLSKEKPESSPHENIECQADPIHDQAPCSSAPPSELFNGFDYMNDSGSSLENGKFISNEVIYEDEEMENISDEDEFNGGLEQFEEENEVTEGNEETLYGSEDENDLHIEINLGNGKTEHLNIKEGMDLEEVVEDFAKQHGITVESKLKILQLVKNLPAT</sequence>
<feature type="region of interest" description="Disordered" evidence="2">
    <location>
        <begin position="625"/>
        <end position="644"/>
    </location>
</feature>
<feature type="region of interest" description="Disordered" evidence="2">
    <location>
        <begin position="38"/>
        <end position="96"/>
    </location>
</feature>
<feature type="compositionally biased region" description="Basic and acidic residues" evidence="2">
    <location>
        <begin position="654"/>
        <end position="677"/>
    </location>
</feature>
<feature type="compositionally biased region" description="Basic and acidic residues" evidence="2">
    <location>
        <begin position="699"/>
        <end position="718"/>
    </location>
</feature>
<feature type="compositionally biased region" description="Basic and acidic residues" evidence="2">
    <location>
        <begin position="625"/>
        <end position="634"/>
    </location>
</feature>
<name>A0AAU9I7G5_9CILI</name>
<reference evidence="3" key="1">
    <citation type="submission" date="2021-09" db="EMBL/GenBank/DDBJ databases">
        <authorList>
            <consortium name="AG Swart"/>
            <person name="Singh M."/>
            <person name="Singh A."/>
            <person name="Seah K."/>
            <person name="Emmerich C."/>
        </authorList>
    </citation>
    <scope>NUCLEOTIDE SEQUENCE</scope>
    <source>
        <strain evidence="3">ATCC30299</strain>
    </source>
</reference>
<dbReference type="EMBL" id="CAJZBQ010000001">
    <property type="protein sequence ID" value="CAG9309900.1"/>
    <property type="molecule type" value="Genomic_DNA"/>
</dbReference>
<organism evidence="3 4">
    <name type="scientific">Blepharisma stoltei</name>
    <dbReference type="NCBI Taxonomy" id="1481888"/>
    <lineage>
        <taxon>Eukaryota</taxon>
        <taxon>Sar</taxon>
        <taxon>Alveolata</taxon>
        <taxon>Ciliophora</taxon>
        <taxon>Postciliodesmatophora</taxon>
        <taxon>Heterotrichea</taxon>
        <taxon>Heterotrichida</taxon>
        <taxon>Blepharismidae</taxon>
        <taxon>Blepharisma</taxon>
    </lineage>
</organism>
<comment type="caution">
    <text evidence="3">The sequence shown here is derived from an EMBL/GenBank/DDBJ whole genome shotgun (WGS) entry which is preliminary data.</text>
</comment>
<proteinExistence type="predicted"/>
<dbReference type="PANTHER" id="PTHR38150:SF1">
    <property type="entry name" value="PFU DOMAIN-CONTAINING PROTEIN"/>
    <property type="match status" value="1"/>
</dbReference>
<accession>A0AAU9I7G5</accession>
<feature type="compositionally biased region" description="Basic and acidic residues" evidence="2">
    <location>
        <begin position="739"/>
        <end position="751"/>
    </location>
</feature>
<evidence type="ECO:0000313" key="3">
    <source>
        <dbReference type="EMBL" id="CAG9309900.1"/>
    </source>
</evidence>
<dbReference type="Proteomes" id="UP001162131">
    <property type="component" value="Unassembled WGS sequence"/>
</dbReference>
<feature type="coiled-coil region" evidence="1">
    <location>
        <begin position="205"/>
        <end position="236"/>
    </location>
</feature>
<feature type="compositionally biased region" description="Polar residues" evidence="2">
    <location>
        <begin position="85"/>
        <end position="94"/>
    </location>
</feature>
<keyword evidence="4" id="KW-1185">Reference proteome</keyword>
<dbReference type="PANTHER" id="PTHR38150">
    <property type="entry name" value="EF-HAND DOMAIN-CONTAINING PROTEIN"/>
    <property type="match status" value="1"/>
</dbReference>
<evidence type="ECO:0000256" key="1">
    <source>
        <dbReference type="SAM" id="Coils"/>
    </source>
</evidence>
<evidence type="ECO:0000256" key="2">
    <source>
        <dbReference type="SAM" id="MobiDB-lite"/>
    </source>
</evidence>
<protein>
    <submittedName>
        <fullName evidence="3">Uncharacterized protein</fullName>
    </submittedName>
</protein>
<keyword evidence="1" id="KW-0175">Coiled coil</keyword>
<evidence type="ECO:0000313" key="4">
    <source>
        <dbReference type="Proteomes" id="UP001162131"/>
    </source>
</evidence>
<feature type="region of interest" description="Disordered" evidence="2">
    <location>
        <begin position="273"/>
        <end position="296"/>
    </location>
</feature>
<feature type="compositionally biased region" description="Polar residues" evidence="2">
    <location>
        <begin position="287"/>
        <end position="296"/>
    </location>
</feature>
<feature type="compositionally biased region" description="Polar residues" evidence="2">
    <location>
        <begin position="50"/>
        <end position="63"/>
    </location>
</feature>
<feature type="compositionally biased region" description="Acidic residues" evidence="2">
    <location>
        <begin position="8"/>
        <end position="24"/>
    </location>
</feature>
<dbReference type="AlphaFoldDB" id="A0AAU9I7G5"/>